<sequence length="273" mass="26571">MLRSVSLCLFIAAVGGLAGCTSDYSPNTYASSAVQQANKVEAGIVVGFRQVAISANGTVGAVSGGAAGGILGAQVGTGGMNAALGTVGGTAIGGLLGTAMEHIAGDTNGWEYIVRKSNGELLSLTQKEPQPLPIGQKVLVITGSQARIVPDYSTPADPDSAKADSAKPEPAKAETPKADMSRPEPPKSDIKAVPLAPPAEPAPAADPAPAEQSATGPAQPASGGGPVRLTAPTDTPPAGPAPTAPSAAAEPAAAAPASPPASPTAPAETKPAE</sequence>
<feature type="signal peptide" evidence="2">
    <location>
        <begin position="1"/>
        <end position="18"/>
    </location>
</feature>
<feature type="region of interest" description="Disordered" evidence="1">
    <location>
        <begin position="150"/>
        <end position="273"/>
    </location>
</feature>
<feature type="compositionally biased region" description="Low complexity" evidence="1">
    <location>
        <begin position="244"/>
        <end position="256"/>
    </location>
</feature>
<dbReference type="EMBL" id="PDKW01000041">
    <property type="protein sequence ID" value="PGH56176.1"/>
    <property type="molecule type" value="Genomic_DNA"/>
</dbReference>
<dbReference type="Proteomes" id="UP000225379">
    <property type="component" value="Unassembled WGS sequence"/>
</dbReference>
<feature type="compositionally biased region" description="Pro residues" evidence="1">
    <location>
        <begin position="195"/>
        <end position="206"/>
    </location>
</feature>
<dbReference type="OrthoDB" id="8482104at2"/>
<feature type="compositionally biased region" description="Low complexity" evidence="1">
    <location>
        <begin position="264"/>
        <end position="273"/>
    </location>
</feature>
<reference evidence="4" key="1">
    <citation type="submission" date="2017-10" db="EMBL/GenBank/DDBJ databases">
        <authorList>
            <person name="Kravchenko I.K."/>
            <person name="Grouzdev D.S."/>
        </authorList>
    </citation>
    <scope>NUCLEOTIDE SEQUENCE [LARGE SCALE GENOMIC DNA]</scope>
    <source>
        <strain evidence="4">B2</strain>
    </source>
</reference>
<name>A0A2B8BBR5_9PROT</name>
<evidence type="ECO:0000256" key="1">
    <source>
        <dbReference type="SAM" id="MobiDB-lite"/>
    </source>
</evidence>
<evidence type="ECO:0000256" key="2">
    <source>
        <dbReference type="SAM" id="SignalP"/>
    </source>
</evidence>
<accession>A0A2B8BBR5</accession>
<dbReference type="AlphaFoldDB" id="A0A2B8BBR5"/>
<feature type="compositionally biased region" description="Pro residues" evidence="1">
    <location>
        <begin position="234"/>
        <end position="243"/>
    </location>
</feature>
<evidence type="ECO:0000313" key="4">
    <source>
        <dbReference type="Proteomes" id="UP000225379"/>
    </source>
</evidence>
<keyword evidence="4" id="KW-1185">Reference proteome</keyword>
<proteinExistence type="predicted"/>
<organism evidence="3 4">
    <name type="scientific">Azospirillum palustre</name>
    <dbReference type="NCBI Taxonomy" id="2044885"/>
    <lineage>
        <taxon>Bacteria</taxon>
        <taxon>Pseudomonadati</taxon>
        <taxon>Pseudomonadota</taxon>
        <taxon>Alphaproteobacteria</taxon>
        <taxon>Rhodospirillales</taxon>
        <taxon>Azospirillaceae</taxon>
        <taxon>Azospirillum</taxon>
    </lineage>
</organism>
<keyword evidence="2" id="KW-0732">Signal</keyword>
<evidence type="ECO:0008006" key="5">
    <source>
        <dbReference type="Google" id="ProtNLM"/>
    </source>
</evidence>
<gene>
    <name evidence="3" type="ORF">CRT60_14530</name>
</gene>
<protein>
    <recommendedName>
        <fullName evidence="5">17 kDa surface antigen</fullName>
    </recommendedName>
</protein>
<evidence type="ECO:0000313" key="3">
    <source>
        <dbReference type="EMBL" id="PGH56176.1"/>
    </source>
</evidence>
<dbReference type="RefSeq" id="WP_098737141.1">
    <property type="nucleotide sequence ID" value="NZ_PDKW01000041.1"/>
</dbReference>
<comment type="caution">
    <text evidence="3">The sequence shown here is derived from an EMBL/GenBank/DDBJ whole genome shotgun (WGS) entry which is preliminary data.</text>
</comment>
<dbReference type="PROSITE" id="PS51257">
    <property type="entry name" value="PROKAR_LIPOPROTEIN"/>
    <property type="match status" value="1"/>
</dbReference>
<feature type="compositionally biased region" description="Basic and acidic residues" evidence="1">
    <location>
        <begin position="159"/>
        <end position="190"/>
    </location>
</feature>
<feature type="chain" id="PRO_5012767248" description="17 kDa surface antigen" evidence="2">
    <location>
        <begin position="19"/>
        <end position="273"/>
    </location>
</feature>